<reference evidence="8" key="1">
    <citation type="journal article" date="2019" name="Int. J. Syst. Evol. Microbiol.">
        <title>The Global Catalogue of Microorganisms (GCM) 10K type strain sequencing project: providing services to taxonomists for standard genome sequencing and annotation.</title>
        <authorList>
            <consortium name="The Broad Institute Genomics Platform"/>
            <consortium name="The Broad Institute Genome Sequencing Center for Infectious Disease"/>
            <person name="Wu L."/>
            <person name="Ma J."/>
        </authorList>
    </citation>
    <scope>NUCLEOTIDE SEQUENCE [LARGE SCALE GENOMIC DNA]</scope>
    <source>
        <strain evidence="8">CCUG 63369</strain>
    </source>
</reference>
<dbReference type="InterPro" id="IPR006093">
    <property type="entry name" value="Oxy_OxRdtase_FAD_BS"/>
</dbReference>
<dbReference type="PANTHER" id="PTHR42973">
    <property type="entry name" value="BINDING OXIDOREDUCTASE, PUTATIVE (AFU_ORTHOLOGUE AFUA_1G17690)-RELATED"/>
    <property type="match status" value="1"/>
</dbReference>
<evidence type="ECO:0000313" key="8">
    <source>
        <dbReference type="Proteomes" id="UP001596956"/>
    </source>
</evidence>
<keyword evidence="3" id="KW-0285">Flavoprotein</keyword>
<dbReference type="Proteomes" id="UP001596956">
    <property type="component" value="Unassembled WGS sequence"/>
</dbReference>
<evidence type="ECO:0000259" key="6">
    <source>
        <dbReference type="PROSITE" id="PS51387"/>
    </source>
</evidence>
<dbReference type="EMBL" id="JBHTHR010000051">
    <property type="protein sequence ID" value="MFD0800415.1"/>
    <property type="molecule type" value="Genomic_DNA"/>
</dbReference>
<dbReference type="SUPFAM" id="SSF56176">
    <property type="entry name" value="FAD-binding/transporter-associated domain-like"/>
    <property type="match status" value="1"/>
</dbReference>
<dbReference type="InterPro" id="IPR012951">
    <property type="entry name" value="BBE"/>
</dbReference>
<evidence type="ECO:0000313" key="7">
    <source>
        <dbReference type="EMBL" id="MFD0800415.1"/>
    </source>
</evidence>
<evidence type="ECO:0000256" key="5">
    <source>
        <dbReference type="ARBA" id="ARBA00023002"/>
    </source>
</evidence>
<protein>
    <submittedName>
        <fullName evidence="7">FAD-binding oxidoreductase</fullName>
    </submittedName>
</protein>
<comment type="similarity">
    <text evidence="2">Belongs to the oxygen-dependent FAD-linked oxidoreductase family.</text>
</comment>
<dbReference type="InterPro" id="IPR016166">
    <property type="entry name" value="FAD-bd_PCMH"/>
</dbReference>
<dbReference type="InterPro" id="IPR016169">
    <property type="entry name" value="FAD-bd_PCMH_sub2"/>
</dbReference>
<comment type="cofactor">
    <cofactor evidence="1">
        <name>FAD</name>
        <dbReference type="ChEBI" id="CHEBI:57692"/>
    </cofactor>
</comment>
<organism evidence="7 8">
    <name type="scientific">Streptomonospora algeriensis</name>
    <dbReference type="NCBI Taxonomy" id="995084"/>
    <lineage>
        <taxon>Bacteria</taxon>
        <taxon>Bacillati</taxon>
        <taxon>Actinomycetota</taxon>
        <taxon>Actinomycetes</taxon>
        <taxon>Streptosporangiales</taxon>
        <taxon>Nocardiopsidaceae</taxon>
        <taxon>Streptomonospora</taxon>
    </lineage>
</organism>
<evidence type="ECO:0000256" key="1">
    <source>
        <dbReference type="ARBA" id="ARBA00001974"/>
    </source>
</evidence>
<dbReference type="PANTHER" id="PTHR42973:SF39">
    <property type="entry name" value="FAD-BINDING PCMH-TYPE DOMAIN-CONTAINING PROTEIN"/>
    <property type="match status" value="1"/>
</dbReference>
<evidence type="ECO:0000256" key="4">
    <source>
        <dbReference type="ARBA" id="ARBA00022827"/>
    </source>
</evidence>
<accession>A0ABW3BBA9</accession>
<dbReference type="PROSITE" id="PS00862">
    <property type="entry name" value="OX2_COVAL_FAD"/>
    <property type="match status" value="1"/>
</dbReference>
<keyword evidence="5" id="KW-0560">Oxidoreductase</keyword>
<feature type="domain" description="FAD-binding PCMH-type" evidence="6">
    <location>
        <begin position="22"/>
        <end position="201"/>
    </location>
</feature>
<dbReference type="InterPro" id="IPR050416">
    <property type="entry name" value="FAD-linked_Oxidoreductase"/>
</dbReference>
<name>A0ABW3BBA9_9ACTN</name>
<dbReference type="InterPro" id="IPR036318">
    <property type="entry name" value="FAD-bd_PCMH-like_sf"/>
</dbReference>
<keyword evidence="8" id="KW-1185">Reference proteome</keyword>
<evidence type="ECO:0000256" key="2">
    <source>
        <dbReference type="ARBA" id="ARBA00005466"/>
    </source>
</evidence>
<dbReference type="Pfam" id="PF08031">
    <property type="entry name" value="BBE"/>
    <property type="match status" value="1"/>
</dbReference>
<evidence type="ECO:0000256" key="3">
    <source>
        <dbReference type="ARBA" id="ARBA00022630"/>
    </source>
</evidence>
<dbReference type="Pfam" id="PF01565">
    <property type="entry name" value="FAD_binding_4"/>
    <property type="match status" value="1"/>
</dbReference>
<dbReference type="InterPro" id="IPR006094">
    <property type="entry name" value="Oxid_FAD_bind_N"/>
</dbReference>
<sequence>MVAVEEGDHRYPSLTRGQNQRWVSTPNRVYLPSSTEEVVAAVDDAVTEGLPLSVRSGGHCYENFVDRPDTGAIVDASQMEGIRWDDRMGAVEVEAGATLGDVYYTLLKRWGTTLPGGSCYTVGAGGHVLGAGYGPLSRQHGLISDHLYAVEVVVADAGRARAVVATRERGDPNGDLLWAHTGAGGGSFGIVTRYWFRSRGGGRRPGTALPTAPREVWVHRSEWSWSDMTAEKFARLMRNYGTWLENHSSPDGRYAGLFSRLELTTRPSGAFHLVVQMDAAARGAEQLLTEFLDAVNEGVGVEPTVTDHRRLPWLHASGWPGMWMSNPTDRYKYKSSYHRRGFTESQIAAFYKQLTETDYTQPPFVVSIASYGARINALESGATAHPHRDSVMLLLWGTAWQDAAEDDRHLSWHREFYRAVYADTGGVPVPNADTDGCFINYCDADLGDEDLNTSGTPWHELYFKDNYARLRRVKKRWDPRDAFHHAQSVRLP</sequence>
<dbReference type="PROSITE" id="PS51387">
    <property type="entry name" value="FAD_PCMH"/>
    <property type="match status" value="1"/>
</dbReference>
<comment type="caution">
    <text evidence="7">The sequence shown here is derived from an EMBL/GenBank/DDBJ whole genome shotgun (WGS) entry which is preliminary data.</text>
</comment>
<keyword evidence="4" id="KW-0274">FAD</keyword>
<proteinExistence type="inferred from homology"/>
<gene>
    <name evidence="7" type="ORF">ACFQZU_03655</name>
</gene>
<dbReference type="Gene3D" id="3.30.465.10">
    <property type="match status" value="1"/>
</dbReference>
<dbReference type="Gene3D" id="3.40.462.20">
    <property type="match status" value="1"/>
</dbReference>